<accession>A0A219YCT6</accession>
<evidence type="ECO:0000313" key="3">
    <source>
        <dbReference type="Proteomes" id="UP000225215"/>
    </source>
</evidence>
<dbReference type="EMBL" id="KY290955">
    <property type="protein sequence ID" value="APU01752.1"/>
    <property type="molecule type" value="Genomic_DNA"/>
</dbReference>
<dbReference type="InterPro" id="IPR046909">
    <property type="entry name" value="cREC_REC"/>
</dbReference>
<dbReference type="Proteomes" id="UP000225215">
    <property type="component" value="Segment"/>
</dbReference>
<reference evidence="2 3" key="1">
    <citation type="journal article" date="2017" name="Sci. Rep.">
        <title>Characterization and diversity of phages infecting Aeromonas salmonicida subsp. salmonicida.</title>
        <authorList>
            <person name="Vincent A.T."/>
            <person name="Paquet V.E."/>
            <person name="Bernatchez A."/>
            <person name="Tremblay D.M."/>
            <person name="Moineau S."/>
            <person name="Charette S.J."/>
        </authorList>
    </citation>
    <scope>NUCLEOTIDE SEQUENCE [LARGE SCALE GENOMIC DNA]</scope>
</reference>
<sequence>MDDERTPSDVSWIRYDPDIQWTIVRNFAEFKDEIKSHGIPKYMSFDHDLADFDESGREYTGLTCAKYLVDVVQTDDVELPEHIYYHTKNPIGLANIKSYIENYIDYKNRII</sequence>
<proteinExistence type="predicted"/>
<organism evidence="2 3">
    <name type="scientific">Aeromonas phage 65.2</name>
    <dbReference type="NCBI Taxonomy" id="1932896"/>
    <lineage>
        <taxon>Viruses</taxon>
        <taxon>Duplodnaviria</taxon>
        <taxon>Heunggongvirae</taxon>
        <taxon>Uroviricota</taxon>
        <taxon>Caudoviricetes</taxon>
        <taxon>Pantevenvirales</taxon>
        <taxon>Straboviridae</taxon>
        <taxon>Emmerichvirinae</taxon>
        <taxon>Ishigurovirus</taxon>
        <taxon>Ishigurovirus osborne</taxon>
    </lineage>
</organism>
<feature type="domain" description="Cyclic-phosphate processing Receiver" evidence="1">
    <location>
        <begin position="1"/>
        <end position="102"/>
    </location>
</feature>
<name>A0A219YCT6_9CAUD</name>
<evidence type="ECO:0000313" key="2">
    <source>
        <dbReference type="EMBL" id="APU01752.1"/>
    </source>
</evidence>
<evidence type="ECO:0000259" key="1">
    <source>
        <dbReference type="Pfam" id="PF20274"/>
    </source>
</evidence>
<protein>
    <recommendedName>
        <fullName evidence="1">Cyclic-phosphate processing Receiver domain-containing protein</fullName>
    </recommendedName>
</protein>
<dbReference type="Pfam" id="PF20274">
    <property type="entry name" value="cREC_REC"/>
    <property type="match status" value="1"/>
</dbReference>